<feature type="region of interest" description="Disordered" evidence="1">
    <location>
        <begin position="525"/>
        <end position="548"/>
    </location>
</feature>
<reference evidence="2 3" key="1">
    <citation type="journal article" date="2007" name="Science">
        <title>The Chlamydomonas genome reveals the evolution of key animal and plant functions.</title>
        <authorList>
            <person name="Merchant S.S."/>
            <person name="Prochnik S.E."/>
            <person name="Vallon O."/>
            <person name="Harris E.H."/>
            <person name="Karpowicz S.J."/>
            <person name="Witman G.B."/>
            <person name="Terry A."/>
            <person name="Salamov A."/>
            <person name="Fritz-Laylin L.K."/>
            <person name="Marechal-Drouard L."/>
            <person name="Marshall W.F."/>
            <person name="Qu L.H."/>
            <person name="Nelson D.R."/>
            <person name="Sanderfoot A.A."/>
            <person name="Spalding M.H."/>
            <person name="Kapitonov V.V."/>
            <person name="Ren Q."/>
            <person name="Ferris P."/>
            <person name="Lindquist E."/>
            <person name="Shapiro H."/>
            <person name="Lucas S.M."/>
            <person name="Grimwood J."/>
            <person name="Schmutz J."/>
            <person name="Cardol P."/>
            <person name="Cerutti H."/>
            <person name="Chanfreau G."/>
            <person name="Chen C.L."/>
            <person name="Cognat V."/>
            <person name="Croft M.T."/>
            <person name="Dent R."/>
            <person name="Dutcher S."/>
            <person name="Fernandez E."/>
            <person name="Fukuzawa H."/>
            <person name="Gonzalez-Ballester D."/>
            <person name="Gonzalez-Halphen D."/>
            <person name="Hallmann A."/>
            <person name="Hanikenne M."/>
            <person name="Hippler M."/>
            <person name="Inwood W."/>
            <person name="Jabbari K."/>
            <person name="Kalanon M."/>
            <person name="Kuras R."/>
            <person name="Lefebvre P.A."/>
            <person name="Lemaire S.D."/>
            <person name="Lobanov A.V."/>
            <person name="Lohr M."/>
            <person name="Manuell A."/>
            <person name="Meier I."/>
            <person name="Mets L."/>
            <person name="Mittag M."/>
            <person name="Mittelmeier T."/>
            <person name="Moroney J.V."/>
            <person name="Moseley J."/>
            <person name="Napoli C."/>
            <person name="Nedelcu A.M."/>
            <person name="Niyogi K."/>
            <person name="Novoselov S.V."/>
            <person name="Paulsen I.T."/>
            <person name="Pazour G."/>
            <person name="Purton S."/>
            <person name="Ral J.P."/>
            <person name="Riano-Pachon D.M."/>
            <person name="Riekhof W."/>
            <person name="Rymarquis L."/>
            <person name="Schroda M."/>
            <person name="Stern D."/>
            <person name="Umen J."/>
            <person name="Willows R."/>
            <person name="Wilson N."/>
            <person name="Zimmer S.L."/>
            <person name="Allmer J."/>
            <person name="Balk J."/>
            <person name="Bisova K."/>
            <person name="Chen C.J."/>
            <person name="Elias M."/>
            <person name="Gendler K."/>
            <person name="Hauser C."/>
            <person name="Lamb M.R."/>
            <person name="Ledford H."/>
            <person name="Long J.C."/>
            <person name="Minagawa J."/>
            <person name="Page M.D."/>
            <person name="Pan J."/>
            <person name="Pootakham W."/>
            <person name="Roje S."/>
            <person name="Rose A."/>
            <person name="Stahlberg E."/>
            <person name="Terauchi A.M."/>
            <person name="Yang P."/>
            <person name="Ball S."/>
            <person name="Bowler C."/>
            <person name="Dieckmann C.L."/>
            <person name="Gladyshev V.N."/>
            <person name="Green P."/>
            <person name="Jorgensen R."/>
            <person name="Mayfield S."/>
            <person name="Mueller-Roeber B."/>
            <person name="Rajamani S."/>
            <person name="Sayre R.T."/>
            <person name="Brokstein P."/>
            <person name="Dubchak I."/>
            <person name="Goodstein D."/>
            <person name="Hornick L."/>
            <person name="Huang Y.W."/>
            <person name="Jhaveri J."/>
            <person name="Luo Y."/>
            <person name="Martinez D."/>
            <person name="Ngau W.C."/>
            <person name="Otillar B."/>
            <person name="Poliakov A."/>
            <person name="Porter A."/>
            <person name="Szajkowski L."/>
            <person name="Werner G."/>
            <person name="Zhou K."/>
            <person name="Grigoriev I.V."/>
            <person name="Rokhsar D.S."/>
            <person name="Grossman A.R."/>
        </authorList>
    </citation>
    <scope>NUCLEOTIDE SEQUENCE [LARGE SCALE GENOMIC DNA]</scope>
    <source>
        <strain evidence="3">CC-503</strain>
    </source>
</reference>
<feature type="compositionally biased region" description="Low complexity" evidence="1">
    <location>
        <begin position="589"/>
        <end position="600"/>
    </location>
</feature>
<evidence type="ECO:0000256" key="1">
    <source>
        <dbReference type="SAM" id="MobiDB-lite"/>
    </source>
</evidence>
<name>A0A2K3DCP7_CHLRE</name>
<feature type="compositionally biased region" description="Polar residues" evidence="1">
    <location>
        <begin position="59"/>
        <end position="74"/>
    </location>
</feature>
<dbReference type="InParanoid" id="A0A2K3DCP7"/>
<feature type="region of interest" description="Disordered" evidence="1">
    <location>
        <begin position="584"/>
        <end position="699"/>
    </location>
</feature>
<feature type="region of interest" description="Disordered" evidence="1">
    <location>
        <begin position="393"/>
        <end position="472"/>
    </location>
</feature>
<feature type="region of interest" description="Disordered" evidence="1">
    <location>
        <begin position="281"/>
        <end position="321"/>
    </location>
</feature>
<feature type="compositionally biased region" description="Low complexity" evidence="1">
    <location>
        <begin position="293"/>
        <end position="316"/>
    </location>
</feature>
<dbReference type="AlphaFoldDB" id="A0A2K3DCP7"/>
<keyword evidence="3" id="KW-1185">Reference proteome</keyword>
<dbReference type="Gramene" id="PNW78306">
    <property type="protein sequence ID" value="PNW78306"/>
    <property type="gene ID" value="CHLRE_09g402600v5"/>
</dbReference>
<feature type="compositionally biased region" description="Basic and acidic residues" evidence="1">
    <location>
        <begin position="394"/>
        <end position="430"/>
    </location>
</feature>
<dbReference type="Proteomes" id="UP000006906">
    <property type="component" value="Chromosome 9"/>
</dbReference>
<feature type="compositionally biased region" description="Pro residues" evidence="1">
    <location>
        <begin position="281"/>
        <end position="292"/>
    </location>
</feature>
<dbReference type="EMBL" id="CM008970">
    <property type="protein sequence ID" value="PNW78306.1"/>
    <property type="molecule type" value="Genomic_DNA"/>
</dbReference>
<feature type="compositionally biased region" description="Gly residues" evidence="1">
    <location>
        <begin position="601"/>
        <end position="615"/>
    </location>
</feature>
<dbReference type="GeneID" id="5720731"/>
<evidence type="ECO:0000313" key="3">
    <source>
        <dbReference type="Proteomes" id="UP000006906"/>
    </source>
</evidence>
<feature type="region of interest" description="Disordered" evidence="1">
    <location>
        <begin position="54"/>
        <end position="74"/>
    </location>
</feature>
<feature type="compositionally biased region" description="Low complexity" evidence="1">
    <location>
        <begin position="451"/>
        <end position="472"/>
    </location>
</feature>
<feature type="compositionally biased region" description="Basic and acidic residues" evidence="1">
    <location>
        <begin position="538"/>
        <end position="548"/>
    </location>
</feature>
<organism evidence="2 3">
    <name type="scientific">Chlamydomonas reinhardtii</name>
    <name type="common">Chlamydomonas smithii</name>
    <dbReference type="NCBI Taxonomy" id="3055"/>
    <lineage>
        <taxon>Eukaryota</taxon>
        <taxon>Viridiplantae</taxon>
        <taxon>Chlorophyta</taxon>
        <taxon>core chlorophytes</taxon>
        <taxon>Chlorophyceae</taxon>
        <taxon>CS clade</taxon>
        <taxon>Chlamydomonadales</taxon>
        <taxon>Chlamydomonadaceae</taxon>
        <taxon>Chlamydomonas</taxon>
    </lineage>
</organism>
<evidence type="ECO:0000313" key="2">
    <source>
        <dbReference type="EMBL" id="PNW78306.1"/>
    </source>
</evidence>
<dbReference type="RefSeq" id="XP_042920767.1">
    <property type="nucleotide sequence ID" value="XM_043066079.1"/>
</dbReference>
<dbReference type="OrthoDB" id="547706at2759"/>
<gene>
    <name evidence="2" type="ORF">CHLRE_09g402600v5</name>
</gene>
<sequence length="699" mass="70609">MTADATATVAVAEPGGAKTADGMHHAPALDALDLLAAKRQRTKSSQYLEAEGIVAGGNNPKSQDTNSPAQSNAFPQLELGPGFMEPLLPCPFGESMASYFGRLRAATCPGGPAPLPPQAGVRTDLDEDGVYLHKRPIRGPNGGPSPLAVCGSVLHHVLVYVKQGEEVHCLDYGPANGADVTANVFEAAPAKRVWSRSTTEAVAAEAAAEAEAVTAPAGAAGGAGGGGSSRLPYLYLGPAARPVPDPLVQEFLVWAESRPYHAVTNNCIHFADVLLRLLTTPPPPATPAPASPAAPQAQSQAQAPQAQPSQAQPSQAHTHLGLYPGVRGGPLLYDIAPGGGGAVPAVDSPMLVMMQMLMRMSWFTVVDGSPLAAAFAQHHKQLLAQAQVQVQSEQQEKLQSQEREQAGEQAGEHAGEHAGEQAREARHLATESRSGPQEAGPQTEEAEQEQDNNNADRTPEQPGGVEAAAAPPAPTAAAAGAVAPVGAAGAQAAAAVVASVADAASLASAAVTTAAAIAAEAEWHGVQAEEQEEEEEEGQAHEGEENDHAAAVAAVVAAVAAAVGEQQAASSATAAVQDADMAEVETEAEANATGAEACGAGSPGAGAAAGSGGGAAAAAAAYCDDSTPRQRHRQHQQQGQLLQVGSAGRLRKLSGGRKAKEPVRVRPWSAARRQQQGSGGGSGSDGGGSPSSPSSASQQ</sequence>
<feature type="compositionally biased region" description="Low complexity" evidence="1">
    <location>
        <begin position="690"/>
        <end position="699"/>
    </location>
</feature>
<accession>A0A2K3DCP7</accession>
<dbReference type="KEGG" id="cre:CHLRE_09g402600v5"/>
<dbReference type="ExpressionAtlas" id="A0A2K3DCP7">
    <property type="expression patterns" value="differential"/>
</dbReference>
<evidence type="ECO:0008006" key="4">
    <source>
        <dbReference type="Google" id="ProtNLM"/>
    </source>
</evidence>
<dbReference type="PaxDb" id="3055-EDP01933"/>
<protein>
    <recommendedName>
        <fullName evidence="4">PPPDE domain-containing protein</fullName>
    </recommendedName>
</protein>
<feature type="compositionally biased region" description="Gly residues" evidence="1">
    <location>
        <begin position="677"/>
        <end position="689"/>
    </location>
</feature>
<proteinExistence type="predicted"/>